<dbReference type="SUPFAM" id="SSF143120">
    <property type="entry name" value="YefM-like"/>
    <property type="match status" value="1"/>
</dbReference>
<feature type="region of interest" description="Disordered" evidence="2">
    <location>
        <begin position="60"/>
        <end position="79"/>
    </location>
</feature>
<evidence type="ECO:0000256" key="2">
    <source>
        <dbReference type="SAM" id="MobiDB-lite"/>
    </source>
</evidence>
<dbReference type="Proteomes" id="UP000644699">
    <property type="component" value="Unassembled WGS sequence"/>
</dbReference>
<dbReference type="Gene3D" id="3.40.1620.10">
    <property type="entry name" value="YefM-like domain"/>
    <property type="match status" value="1"/>
</dbReference>
<gene>
    <name evidence="3" type="ORF">GCM10011390_18280</name>
</gene>
<name>A0A917E3E0_9HYPH</name>
<sequence length="79" mass="8735">MPPADDQIAPAAQAAANGPVVLTENGEPAYVLMTHEDYLRLKRPSIVDMLADMRPEADFDFEPPARQEIPDRKTPIDFG</sequence>
<proteinExistence type="inferred from homology"/>
<protein>
    <recommendedName>
        <fullName evidence="5">Antitoxin</fullName>
    </recommendedName>
</protein>
<reference evidence="3" key="2">
    <citation type="submission" date="2020-09" db="EMBL/GenBank/DDBJ databases">
        <authorList>
            <person name="Sun Q."/>
            <person name="Zhou Y."/>
        </authorList>
    </citation>
    <scope>NUCLEOTIDE SEQUENCE</scope>
    <source>
        <strain evidence="3">CGMCC 1.15367</strain>
    </source>
</reference>
<dbReference type="InterPro" id="IPR036165">
    <property type="entry name" value="YefM-like_sf"/>
</dbReference>
<comment type="similarity">
    <text evidence="1">Belongs to the phD/YefM antitoxin family.</text>
</comment>
<accession>A0A917E3E0</accession>
<organism evidence="3 4">
    <name type="scientific">Aureimonas endophytica</name>
    <dbReference type="NCBI Taxonomy" id="2027858"/>
    <lineage>
        <taxon>Bacteria</taxon>
        <taxon>Pseudomonadati</taxon>
        <taxon>Pseudomonadota</taxon>
        <taxon>Alphaproteobacteria</taxon>
        <taxon>Hyphomicrobiales</taxon>
        <taxon>Aurantimonadaceae</taxon>
        <taxon>Aureimonas</taxon>
    </lineage>
</organism>
<dbReference type="AlphaFoldDB" id="A0A917E3E0"/>
<reference evidence="3" key="1">
    <citation type="journal article" date="2014" name="Int. J. Syst. Evol. Microbiol.">
        <title>Complete genome sequence of Corynebacterium casei LMG S-19264T (=DSM 44701T), isolated from a smear-ripened cheese.</title>
        <authorList>
            <consortium name="US DOE Joint Genome Institute (JGI-PGF)"/>
            <person name="Walter F."/>
            <person name="Albersmeier A."/>
            <person name="Kalinowski J."/>
            <person name="Ruckert C."/>
        </authorList>
    </citation>
    <scope>NUCLEOTIDE SEQUENCE</scope>
    <source>
        <strain evidence="3">CGMCC 1.15367</strain>
    </source>
</reference>
<evidence type="ECO:0000313" key="3">
    <source>
        <dbReference type="EMBL" id="GGD99834.1"/>
    </source>
</evidence>
<evidence type="ECO:0000256" key="1">
    <source>
        <dbReference type="ARBA" id="ARBA00009981"/>
    </source>
</evidence>
<evidence type="ECO:0000313" key="4">
    <source>
        <dbReference type="Proteomes" id="UP000644699"/>
    </source>
</evidence>
<evidence type="ECO:0008006" key="5">
    <source>
        <dbReference type="Google" id="ProtNLM"/>
    </source>
</evidence>
<keyword evidence="4" id="KW-1185">Reference proteome</keyword>
<comment type="caution">
    <text evidence="3">The sequence shown here is derived from an EMBL/GenBank/DDBJ whole genome shotgun (WGS) entry which is preliminary data.</text>
</comment>
<dbReference type="EMBL" id="BMIQ01000002">
    <property type="protein sequence ID" value="GGD99834.1"/>
    <property type="molecule type" value="Genomic_DNA"/>
</dbReference>